<organism evidence="3 4">
    <name type="scientific">Eiseniibacteriota bacterium</name>
    <dbReference type="NCBI Taxonomy" id="2212470"/>
    <lineage>
        <taxon>Bacteria</taxon>
        <taxon>Candidatus Eiseniibacteriota</taxon>
    </lineage>
</organism>
<dbReference type="Gene3D" id="3.90.226.10">
    <property type="entry name" value="2-enoyl-CoA Hydratase, Chain A, domain 1"/>
    <property type="match status" value="1"/>
</dbReference>
<sequence>MSAIVIESVSGGEWLHLRLGRANAVGPHFLDSLDHALDGLPPIDLDGPARPVLVTGEGNVFSAGLDLPTLYELDRTGLARFLLRFDEVLGRFACLDRPTIAVVNGHAVAGGAVLALACDYRIGATTLPTGKPYGIGLKEGALGLPLPEIAASIVRTGLGGSAWMPEIVLTADLFDPEAALGRTILHRLAAPADLVGVATAESERFSQATGRAARDLKRLVRADLLERRERQPVDDRFLDAWFAASTRQRIGELVASLKR</sequence>
<dbReference type="Pfam" id="PF00378">
    <property type="entry name" value="ECH_1"/>
    <property type="match status" value="1"/>
</dbReference>
<dbReference type="PROSITE" id="PS00166">
    <property type="entry name" value="ENOYL_COA_HYDRATASE"/>
    <property type="match status" value="1"/>
</dbReference>
<dbReference type="CDD" id="cd06558">
    <property type="entry name" value="crotonase-like"/>
    <property type="match status" value="1"/>
</dbReference>
<dbReference type="InterPro" id="IPR018376">
    <property type="entry name" value="Enoyl-CoA_hyd/isom_CS"/>
</dbReference>
<dbReference type="SUPFAM" id="SSF52096">
    <property type="entry name" value="ClpP/crotonase"/>
    <property type="match status" value="1"/>
</dbReference>
<dbReference type="InterPro" id="IPR001753">
    <property type="entry name" value="Enoyl-CoA_hydra/iso"/>
</dbReference>
<evidence type="ECO:0000256" key="1">
    <source>
        <dbReference type="ARBA" id="ARBA00005254"/>
    </source>
</evidence>
<dbReference type="PANTHER" id="PTHR11941">
    <property type="entry name" value="ENOYL-COA HYDRATASE-RELATED"/>
    <property type="match status" value="1"/>
</dbReference>
<dbReference type="Proteomes" id="UP000697710">
    <property type="component" value="Unassembled WGS sequence"/>
</dbReference>
<dbReference type="GO" id="GO:0003824">
    <property type="term" value="F:catalytic activity"/>
    <property type="evidence" value="ECO:0007669"/>
    <property type="project" value="InterPro"/>
</dbReference>
<dbReference type="PANTHER" id="PTHR11941:SF54">
    <property type="entry name" value="ENOYL-COA HYDRATASE, MITOCHONDRIAL"/>
    <property type="match status" value="1"/>
</dbReference>
<dbReference type="GO" id="GO:0006635">
    <property type="term" value="P:fatty acid beta-oxidation"/>
    <property type="evidence" value="ECO:0007669"/>
    <property type="project" value="TreeGrafter"/>
</dbReference>
<evidence type="ECO:0000313" key="4">
    <source>
        <dbReference type="Proteomes" id="UP000697710"/>
    </source>
</evidence>
<dbReference type="EMBL" id="JAGQHR010000025">
    <property type="protein sequence ID" value="MCA9726385.1"/>
    <property type="molecule type" value="Genomic_DNA"/>
</dbReference>
<protein>
    <submittedName>
        <fullName evidence="3">Enoyl-CoA hydratase/isomerase family protein</fullName>
    </submittedName>
</protein>
<name>A0A956RN51_UNCEI</name>
<comment type="caution">
    <text evidence="3">The sequence shown here is derived from an EMBL/GenBank/DDBJ whole genome shotgun (WGS) entry which is preliminary data.</text>
</comment>
<proteinExistence type="inferred from homology"/>
<gene>
    <name evidence="3" type="ORF">KC729_01800</name>
</gene>
<dbReference type="AlphaFoldDB" id="A0A956RN51"/>
<evidence type="ECO:0000256" key="2">
    <source>
        <dbReference type="RuleBase" id="RU003707"/>
    </source>
</evidence>
<dbReference type="InterPro" id="IPR029045">
    <property type="entry name" value="ClpP/crotonase-like_dom_sf"/>
</dbReference>
<reference evidence="3" key="2">
    <citation type="journal article" date="2021" name="Microbiome">
        <title>Successional dynamics and alternative stable states in a saline activated sludge microbial community over 9 years.</title>
        <authorList>
            <person name="Wang Y."/>
            <person name="Ye J."/>
            <person name="Ju F."/>
            <person name="Liu L."/>
            <person name="Boyd J.A."/>
            <person name="Deng Y."/>
            <person name="Parks D.H."/>
            <person name="Jiang X."/>
            <person name="Yin X."/>
            <person name="Woodcroft B.J."/>
            <person name="Tyson G.W."/>
            <person name="Hugenholtz P."/>
            <person name="Polz M.F."/>
            <person name="Zhang T."/>
        </authorList>
    </citation>
    <scope>NUCLEOTIDE SEQUENCE</scope>
    <source>
        <strain evidence="3">HKST-UBA01</strain>
    </source>
</reference>
<accession>A0A956RN51</accession>
<reference evidence="3" key="1">
    <citation type="submission" date="2020-04" db="EMBL/GenBank/DDBJ databases">
        <authorList>
            <person name="Zhang T."/>
        </authorList>
    </citation>
    <scope>NUCLEOTIDE SEQUENCE</scope>
    <source>
        <strain evidence="3">HKST-UBA01</strain>
    </source>
</reference>
<comment type="similarity">
    <text evidence="1 2">Belongs to the enoyl-CoA hydratase/isomerase family.</text>
</comment>
<evidence type="ECO:0000313" key="3">
    <source>
        <dbReference type="EMBL" id="MCA9726385.1"/>
    </source>
</evidence>